<evidence type="ECO:0000256" key="1">
    <source>
        <dbReference type="SAM" id="Phobius"/>
    </source>
</evidence>
<name>A0ABV8R9U4_9FLAO</name>
<evidence type="ECO:0000313" key="3">
    <source>
        <dbReference type="Proteomes" id="UP001595826"/>
    </source>
</evidence>
<keyword evidence="1" id="KW-1133">Transmembrane helix</keyword>
<proteinExistence type="predicted"/>
<accession>A0ABV8R9U4</accession>
<keyword evidence="3" id="KW-1185">Reference proteome</keyword>
<feature type="transmembrane region" description="Helical" evidence="1">
    <location>
        <begin position="6"/>
        <end position="26"/>
    </location>
</feature>
<dbReference type="Proteomes" id="UP001595826">
    <property type="component" value="Unassembled WGS sequence"/>
</dbReference>
<feature type="transmembrane region" description="Helical" evidence="1">
    <location>
        <begin position="60"/>
        <end position="78"/>
    </location>
</feature>
<protein>
    <submittedName>
        <fullName evidence="2">Uncharacterized protein</fullName>
    </submittedName>
</protein>
<gene>
    <name evidence="2" type="ORF">ACFOWD_07585</name>
</gene>
<dbReference type="RefSeq" id="WP_377409433.1">
    <property type="nucleotide sequence ID" value="NZ_JBHSCY010000001.1"/>
</dbReference>
<organism evidence="2 3">
    <name type="scientific">Polaribacter marinivivus</name>
    <dbReference type="NCBI Taxonomy" id="1524260"/>
    <lineage>
        <taxon>Bacteria</taxon>
        <taxon>Pseudomonadati</taxon>
        <taxon>Bacteroidota</taxon>
        <taxon>Flavobacteriia</taxon>
        <taxon>Flavobacteriales</taxon>
        <taxon>Flavobacteriaceae</taxon>
    </lineage>
</organism>
<dbReference type="EMBL" id="JBHSCY010000001">
    <property type="protein sequence ID" value="MFC4268763.1"/>
    <property type="molecule type" value="Genomic_DNA"/>
</dbReference>
<comment type="caution">
    <text evidence="2">The sequence shown here is derived from an EMBL/GenBank/DDBJ whole genome shotgun (WGS) entry which is preliminary data.</text>
</comment>
<evidence type="ECO:0000313" key="2">
    <source>
        <dbReference type="EMBL" id="MFC4268763.1"/>
    </source>
</evidence>
<keyword evidence="1" id="KW-0812">Transmembrane</keyword>
<reference evidence="3" key="1">
    <citation type="journal article" date="2019" name="Int. J. Syst. Evol. Microbiol.">
        <title>The Global Catalogue of Microorganisms (GCM) 10K type strain sequencing project: providing services to taxonomists for standard genome sequencing and annotation.</title>
        <authorList>
            <consortium name="The Broad Institute Genomics Platform"/>
            <consortium name="The Broad Institute Genome Sequencing Center for Infectious Disease"/>
            <person name="Wu L."/>
            <person name="Ma J."/>
        </authorList>
    </citation>
    <scope>NUCLEOTIDE SEQUENCE [LARGE SCALE GENOMIC DNA]</scope>
    <source>
        <strain evidence="3">CECT 8655</strain>
    </source>
</reference>
<keyword evidence="1" id="KW-0472">Membrane</keyword>
<sequence length="79" mass="9266">MIDEIVGYTIFHLILNTIGGSIRWIYGSIWRTIFNKPKFSFKEYLYGPKKSKSHWDKHHMMNNGLVGLIFIIVIIVILV</sequence>